<dbReference type="PANTHER" id="PTHR34698">
    <property type="entry name" value="5-OXOPROLINASE SUBUNIT B"/>
    <property type="match status" value="1"/>
</dbReference>
<dbReference type="InterPro" id="IPR003833">
    <property type="entry name" value="CT_C_D"/>
</dbReference>
<dbReference type="EMBL" id="JACEFB010000015">
    <property type="protein sequence ID" value="MBA2227565.1"/>
    <property type="molecule type" value="Genomic_DNA"/>
</dbReference>
<organism evidence="5 6">
    <name type="scientific">Thermogemmata fonticola</name>
    <dbReference type="NCBI Taxonomy" id="2755323"/>
    <lineage>
        <taxon>Bacteria</taxon>
        <taxon>Pseudomonadati</taxon>
        <taxon>Planctomycetota</taxon>
        <taxon>Planctomycetia</taxon>
        <taxon>Gemmatales</taxon>
        <taxon>Gemmataceae</taxon>
        <taxon>Thermogemmata</taxon>
    </lineage>
</organism>
<feature type="domain" description="Carboxyltransferase" evidence="4">
    <location>
        <begin position="12"/>
        <end position="208"/>
    </location>
</feature>
<evidence type="ECO:0000256" key="3">
    <source>
        <dbReference type="ARBA" id="ARBA00022840"/>
    </source>
</evidence>
<dbReference type="SUPFAM" id="SSF50891">
    <property type="entry name" value="Cyclophilin-like"/>
    <property type="match status" value="1"/>
</dbReference>
<evidence type="ECO:0000313" key="6">
    <source>
        <dbReference type="Proteomes" id="UP000542342"/>
    </source>
</evidence>
<evidence type="ECO:0000256" key="2">
    <source>
        <dbReference type="ARBA" id="ARBA00022801"/>
    </source>
</evidence>
<protein>
    <submittedName>
        <fullName evidence="5">5-oxoprolinase subunit PxpB</fullName>
        <ecNumber evidence="5">3.5.2.9</ecNumber>
    </submittedName>
</protein>
<keyword evidence="6" id="KW-1185">Reference proteome</keyword>
<keyword evidence="2 5" id="KW-0378">Hydrolase</keyword>
<dbReference type="AlphaFoldDB" id="A0A7V8VGE8"/>
<dbReference type="Pfam" id="PF02682">
    <property type="entry name" value="CT_C_D"/>
    <property type="match status" value="1"/>
</dbReference>
<name>A0A7V8VGE8_9BACT</name>
<keyword evidence="3" id="KW-0067">ATP-binding</keyword>
<dbReference type="GO" id="GO:0017168">
    <property type="term" value="F:5-oxoprolinase (ATP-hydrolyzing) activity"/>
    <property type="evidence" value="ECO:0007669"/>
    <property type="project" value="UniProtKB-EC"/>
</dbReference>
<dbReference type="Gene3D" id="3.30.1360.40">
    <property type="match status" value="1"/>
</dbReference>
<evidence type="ECO:0000259" key="4">
    <source>
        <dbReference type="SMART" id="SM00796"/>
    </source>
</evidence>
<keyword evidence="1" id="KW-0547">Nucleotide-binding</keyword>
<evidence type="ECO:0000256" key="1">
    <source>
        <dbReference type="ARBA" id="ARBA00022741"/>
    </source>
</evidence>
<accession>A0A7V8VGE8</accession>
<dbReference type="EC" id="3.5.2.9" evidence="5"/>
<dbReference type="SUPFAM" id="SSF160467">
    <property type="entry name" value="PH0987 N-terminal domain-like"/>
    <property type="match status" value="1"/>
</dbReference>
<reference evidence="5 6" key="1">
    <citation type="submission" date="2020-07" db="EMBL/GenBank/DDBJ databases">
        <title>Thermogemmata thermophila gen. nov., sp. nov., a novel moderate thermophilic planctomycete from a Kamchatka hot spring.</title>
        <authorList>
            <person name="Elcheninov A.G."/>
            <person name="Podosokorskaya O.A."/>
            <person name="Kovaleva O.L."/>
            <person name="Novikov A."/>
            <person name="Bonch-Osmolovskaya E.A."/>
            <person name="Toshchakov S.V."/>
            <person name="Kublanov I.V."/>
        </authorList>
    </citation>
    <scope>NUCLEOTIDE SEQUENCE [LARGE SCALE GENOMIC DNA]</scope>
    <source>
        <strain evidence="5 6">2918</strain>
    </source>
</reference>
<dbReference type="PANTHER" id="PTHR34698:SF2">
    <property type="entry name" value="5-OXOPROLINASE SUBUNIT B"/>
    <property type="match status" value="1"/>
</dbReference>
<comment type="caution">
    <text evidence="5">The sequence shown here is derived from an EMBL/GenBank/DDBJ whole genome shotgun (WGS) entry which is preliminary data.</text>
</comment>
<gene>
    <name evidence="5" type="primary">pxpB</name>
    <name evidence="5" type="ORF">H0921_15500</name>
</gene>
<dbReference type="NCBIfam" id="TIGR00370">
    <property type="entry name" value="5-oxoprolinase subunit PxpB"/>
    <property type="match status" value="1"/>
</dbReference>
<dbReference type="Proteomes" id="UP000542342">
    <property type="component" value="Unassembled WGS sequence"/>
</dbReference>
<evidence type="ECO:0000313" key="5">
    <source>
        <dbReference type="EMBL" id="MBA2227565.1"/>
    </source>
</evidence>
<proteinExistence type="predicted"/>
<dbReference type="InterPro" id="IPR029000">
    <property type="entry name" value="Cyclophilin-like_dom_sf"/>
</dbReference>
<dbReference type="GO" id="GO:0005524">
    <property type="term" value="F:ATP binding"/>
    <property type="evidence" value="ECO:0007669"/>
    <property type="project" value="UniProtKB-KW"/>
</dbReference>
<dbReference type="Gene3D" id="2.40.100.10">
    <property type="entry name" value="Cyclophilin-like"/>
    <property type="match status" value="1"/>
</dbReference>
<dbReference type="InterPro" id="IPR010016">
    <property type="entry name" value="PxpB"/>
</dbReference>
<sequence>MPHAVSPLPPDLPLVPLGDQAVLVAWPDEASAWVWAEQLRRRAPPWLEDVVVAYVSVGVFYDARRVRYAEVRDYLLSLPRPDSAASQSFPLPGRLWTIPVCYQEPFAPDLPQVAAQSGLTPEEVIRCHQSVTYTVYAIGFVPGFPYLGYLPPSLQGVSRLANPRREVPPGSVGVAGKQTGIYPLPRPGGWRLIGRTPLTIVDLDDAFFPLAVGDRVRFQAIDPDAFARLHGRRLDTSFRTATDPGSAN</sequence>
<dbReference type="SMART" id="SM00796">
    <property type="entry name" value="AHS1"/>
    <property type="match status" value="1"/>
</dbReference>